<gene>
    <name evidence="1" type="ORF">Tco_0875701</name>
</gene>
<reference evidence="1" key="1">
    <citation type="journal article" date="2022" name="Int. J. Mol. Sci.">
        <title>Draft Genome of Tanacetum Coccineum: Genomic Comparison of Closely Related Tanacetum-Family Plants.</title>
        <authorList>
            <person name="Yamashiro T."/>
            <person name="Shiraishi A."/>
            <person name="Nakayama K."/>
            <person name="Satake H."/>
        </authorList>
    </citation>
    <scope>NUCLEOTIDE SEQUENCE</scope>
</reference>
<evidence type="ECO:0000313" key="2">
    <source>
        <dbReference type="Proteomes" id="UP001151760"/>
    </source>
</evidence>
<dbReference type="PANTHER" id="PTHR33067">
    <property type="entry name" value="RNA-DIRECTED DNA POLYMERASE-RELATED"/>
    <property type="match status" value="1"/>
</dbReference>
<proteinExistence type="predicted"/>
<organism evidence="1 2">
    <name type="scientific">Tanacetum coccineum</name>
    <dbReference type="NCBI Taxonomy" id="301880"/>
    <lineage>
        <taxon>Eukaryota</taxon>
        <taxon>Viridiplantae</taxon>
        <taxon>Streptophyta</taxon>
        <taxon>Embryophyta</taxon>
        <taxon>Tracheophyta</taxon>
        <taxon>Spermatophyta</taxon>
        <taxon>Magnoliopsida</taxon>
        <taxon>eudicotyledons</taxon>
        <taxon>Gunneridae</taxon>
        <taxon>Pentapetalae</taxon>
        <taxon>asterids</taxon>
        <taxon>campanulids</taxon>
        <taxon>Asterales</taxon>
        <taxon>Asteraceae</taxon>
        <taxon>Asteroideae</taxon>
        <taxon>Anthemideae</taxon>
        <taxon>Anthemidinae</taxon>
        <taxon>Tanacetum</taxon>
    </lineage>
</organism>
<dbReference type="InterPro" id="IPR021109">
    <property type="entry name" value="Peptidase_aspartic_dom_sf"/>
</dbReference>
<sequence length="387" mass="44595">MRHGRGLRDVTTALSCIYARDSSGNPSMNNIHTCKCRLICNWGLSRKVGLRNLNFISDSVPNYPQPQALETVFEARVRDYMAAHTKRMKRFKNAIFKQREEINDRMAEMFGLLKELTASKTLEKVLVREEARHPITKHVNSISLIRMEEEKNVKNNMVVGKNIVELNKSIEAETLEEVDKDDEVDNRTNIEPVKSAEKDLTGEKVIELLETPRFIYSLLAMKSGGLQYIDAFVDQGSDVNVMPLFTYNRLTDEKLIKTDIRLSLASQSHIYPLGMAEDVLVEIASFIYPVDVVILNIKEDRKRPFILGMPFMKTAKAKFRFGKGAITLKSGKSKTNFLKTPEYFCKFKETEKDEIDPITPKSIVSKQILEWEERIKFRQEKELEFNQ</sequence>
<comment type="caution">
    <text evidence="1">The sequence shown here is derived from an EMBL/GenBank/DDBJ whole genome shotgun (WGS) entry which is preliminary data.</text>
</comment>
<name>A0ABQ5BQ98_9ASTR</name>
<accession>A0ABQ5BQ98</accession>
<dbReference type="PANTHER" id="PTHR33067:SF9">
    <property type="entry name" value="RNA-DIRECTED DNA POLYMERASE"/>
    <property type="match status" value="1"/>
</dbReference>
<reference evidence="1" key="2">
    <citation type="submission" date="2022-01" db="EMBL/GenBank/DDBJ databases">
        <authorList>
            <person name="Yamashiro T."/>
            <person name="Shiraishi A."/>
            <person name="Satake H."/>
            <person name="Nakayama K."/>
        </authorList>
    </citation>
    <scope>NUCLEOTIDE SEQUENCE</scope>
</reference>
<dbReference type="EMBL" id="BQNB010013521">
    <property type="protein sequence ID" value="GJT16995.1"/>
    <property type="molecule type" value="Genomic_DNA"/>
</dbReference>
<dbReference type="CDD" id="cd00303">
    <property type="entry name" value="retropepsin_like"/>
    <property type="match status" value="1"/>
</dbReference>
<evidence type="ECO:0000313" key="1">
    <source>
        <dbReference type="EMBL" id="GJT16995.1"/>
    </source>
</evidence>
<dbReference type="Gene3D" id="2.40.70.10">
    <property type="entry name" value="Acid Proteases"/>
    <property type="match status" value="1"/>
</dbReference>
<keyword evidence="2" id="KW-1185">Reference proteome</keyword>
<dbReference type="Proteomes" id="UP001151760">
    <property type="component" value="Unassembled WGS sequence"/>
</dbReference>
<protein>
    <submittedName>
        <fullName evidence="1">MAK10-like protein</fullName>
    </submittedName>
</protein>